<evidence type="ECO:0000256" key="1">
    <source>
        <dbReference type="SAM" id="MobiDB-lite"/>
    </source>
</evidence>
<evidence type="ECO:0000313" key="2">
    <source>
        <dbReference type="EMBL" id="MBU6081512.1"/>
    </source>
</evidence>
<dbReference type="InterPro" id="IPR025439">
    <property type="entry name" value="Spore_coat_CotO"/>
</dbReference>
<evidence type="ECO:0000313" key="3">
    <source>
        <dbReference type="Proteomes" id="UP000812672"/>
    </source>
</evidence>
<feature type="compositionally biased region" description="Low complexity" evidence="1">
    <location>
        <begin position="58"/>
        <end position="67"/>
    </location>
</feature>
<dbReference type="EMBL" id="JAHLZF010000017">
    <property type="protein sequence ID" value="MBU6081512.1"/>
    <property type="molecule type" value="Genomic_DNA"/>
</dbReference>
<dbReference type="RefSeq" id="WP_144160080.1">
    <property type="nucleotide sequence ID" value="NZ_CAUPKR010000007.1"/>
</dbReference>
<organism evidence="2 3">
    <name type="scientific">Allobacillus halotolerans</name>
    <dbReference type="NCBI Taxonomy" id="570278"/>
    <lineage>
        <taxon>Bacteria</taxon>
        <taxon>Bacillati</taxon>
        <taxon>Bacillota</taxon>
        <taxon>Bacilli</taxon>
        <taxon>Bacillales</taxon>
        <taxon>Bacillaceae</taxon>
        <taxon>Allobacillus</taxon>
    </lineage>
</organism>
<dbReference type="Pfam" id="PF14153">
    <property type="entry name" value="Spore_coat_CotO"/>
    <property type="match status" value="1"/>
</dbReference>
<proteinExistence type="predicted"/>
<feature type="compositionally biased region" description="Basic and acidic residues" evidence="1">
    <location>
        <begin position="37"/>
        <end position="51"/>
    </location>
</feature>
<keyword evidence="3" id="KW-1185">Reference proteome</keyword>
<reference evidence="2 3" key="1">
    <citation type="journal article" date="2011" name="Int. J. Syst. Evol. Microbiol.">
        <title>Allobacillus halotolerans gen. nov., sp. nov. isolated from shrimp paste.</title>
        <authorList>
            <person name="Sheu S.Y."/>
            <person name="Arun A.B."/>
            <person name="Jiang S.R."/>
            <person name="Young C.C."/>
            <person name="Chen W.M."/>
        </authorList>
    </citation>
    <scope>NUCLEOTIDE SEQUENCE [LARGE SCALE GENOMIC DNA]</scope>
    <source>
        <strain evidence="2 3">LMG 24826</strain>
    </source>
</reference>
<sequence length="137" mass="15761">MQRVKPPLLFIEEKSSHSTEVEAQSFYYSKKSTQKNNKTEEELDSTDKPHQEVVNQPNENKSSKSSFESFDLDEKFKHLSRLLLTIPQMNCEIITDETSFKGTIKDINEDSVTLKPQQAPAFKISRKIIQDIRLAGL</sequence>
<feature type="region of interest" description="Disordered" evidence="1">
    <location>
        <begin position="29"/>
        <end position="67"/>
    </location>
</feature>
<accession>A0ABS6GQY0</accession>
<protein>
    <submittedName>
        <fullName evidence="2">Spore coat CotO family protein</fullName>
    </submittedName>
</protein>
<name>A0ABS6GQY0_9BACI</name>
<dbReference type="Proteomes" id="UP000812672">
    <property type="component" value="Unassembled WGS sequence"/>
</dbReference>
<gene>
    <name evidence="2" type="ORF">KQ486_10855</name>
</gene>
<comment type="caution">
    <text evidence="2">The sequence shown here is derived from an EMBL/GenBank/DDBJ whole genome shotgun (WGS) entry which is preliminary data.</text>
</comment>